<gene>
    <name evidence="2" type="ORF">FHW23_002330</name>
</gene>
<accession>A0AAW3T8P2</accession>
<feature type="region of interest" description="Disordered" evidence="1">
    <location>
        <begin position="1"/>
        <end position="29"/>
    </location>
</feature>
<sequence length="29" mass="3134">MSGRLRRTLGEGEGEGEGEDEDEGDVRPT</sequence>
<dbReference type="Proteomes" id="UP000590225">
    <property type="component" value="Unassembled WGS sequence"/>
</dbReference>
<feature type="compositionally biased region" description="Acidic residues" evidence="1">
    <location>
        <begin position="12"/>
        <end position="29"/>
    </location>
</feature>
<evidence type="ECO:0000313" key="3">
    <source>
        <dbReference type="Proteomes" id="UP000590225"/>
    </source>
</evidence>
<dbReference type="AlphaFoldDB" id="A0AAW3T8P2"/>
<dbReference type="EMBL" id="JACGXP010000003">
    <property type="protein sequence ID" value="MBA8991065.1"/>
    <property type="molecule type" value="Genomic_DNA"/>
</dbReference>
<comment type="caution">
    <text evidence="2">The sequence shown here is derived from an EMBL/GenBank/DDBJ whole genome shotgun (WGS) entry which is preliminary data.</text>
</comment>
<evidence type="ECO:0000313" key="2">
    <source>
        <dbReference type="EMBL" id="MBA8991065.1"/>
    </source>
</evidence>
<name>A0AAW3T8P2_9MICO</name>
<proteinExistence type="predicted"/>
<evidence type="ECO:0000256" key="1">
    <source>
        <dbReference type="SAM" id="MobiDB-lite"/>
    </source>
</evidence>
<protein>
    <submittedName>
        <fullName evidence="2">Uncharacterized protein</fullName>
    </submittedName>
</protein>
<organism evidence="2 3">
    <name type="scientific">Curtobacterium pusillum</name>
    <dbReference type="NCBI Taxonomy" id="69373"/>
    <lineage>
        <taxon>Bacteria</taxon>
        <taxon>Bacillati</taxon>
        <taxon>Actinomycetota</taxon>
        <taxon>Actinomycetes</taxon>
        <taxon>Micrococcales</taxon>
        <taxon>Microbacteriaceae</taxon>
        <taxon>Curtobacterium</taxon>
    </lineage>
</organism>
<reference evidence="2 3" key="1">
    <citation type="submission" date="2020-07" db="EMBL/GenBank/DDBJ databases">
        <title>Above-ground endophytic microbial communities from plants in different locations in the United States.</title>
        <authorList>
            <person name="Frank C."/>
        </authorList>
    </citation>
    <scope>NUCLEOTIDE SEQUENCE [LARGE SCALE GENOMIC DNA]</scope>
    <source>
        <strain evidence="2 3">WPL5_2</strain>
    </source>
</reference>